<keyword evidence="4" id="KW-1185">Reference proteome</keyword>
<feature type="compositionally biased region" description="Basic and acidic residues" evidence="1">
    <location>
        <begin position="148"/>
        <end position="166"/>
    </location>
</feature>
<evidence type="ECO:0000313" key="3">
    <source>
        <dbReference type="EMBL" id="KAF7509042.1"/>
    </source>
</evidence>
<comment type="caution">
    <text evidence="3">The sequence shown here is derived from an EMBL/GenBank/DDBJ whole genome shotgun (WGS) entry which is preliminary data.</text>
</comment>
<gene>
    <name evidence="3" type="ORF">GJ744_008437</name>
</gene>
<proteinExistence type="predicted"/>
<reference evidence="3" key="1">
    <citation type="submission" date="2020-02" db="EMBL/GenBank/DDBJ databases">
        <authorList>
            <person name="Palmer J.M."/>
        </authorList>
    </citation>
    <scope>NUCLEOTIDE SEQUENCE</scope>
    <source>
        <strain evidence="3">EPUS1.4</strain>
        <tissue evidence="3">Thallus</tissue>
    </source>
</reference>
<feature type="region of interest" description="Disordered" evidence="1">
    <location>
        <begin position="147"/>
        <end position="166"/>
    </location>
</feature>
<feature type="signal peptide" evidence="2">
    <location>
        <begin position="1"/>
        <end position="19"/>
    </location>
</feature>
<dbReference type="OrthoDB" id="10313587at2759"/>
<name>A0A8H7AJF1_9EURO</name>
<evidence type="ECO:0000256" key="2">
    <source>
        <dbReference type="SAM" id="SignalP"/>
    </source>
</evidence>
<dbReference type="EMBL" id="JAACFV010000046">
    <property type="protein sequence ID" value="KAF7509042.1"/>
    <property type="molecule type" value="Genomic_DNA"/>
</dbReference>
<keyword evidence="2" id="KW-0732">Signal</keyword>
<feature type="chain" id="PRO_5034588347" evidence="2">
    <location>
        <begin position="20"/>
        <end position="166"/>
    </location>
</feature>
<organism evidence="3 4">
    <name type="scientific">Endocarpon pusillum</name>
    <dbReference type="NCBI Taxonomy" id="364733"/>
    <lineage>
        <taxon>Eukaryota</taxon>
        <taxon>Fungi</taxon>
        <taxon>Dikarya</taxon>
        <taxon>Ascomycota</taxon>
        <taxon>Pezizomycotina</taxon>
        <taxon>Eurotiomycetes</taxon>
        <taxon>Chaetothyriomycetidae</taxon>
        <taxon>Verrucariales</taxon>
        <taxon>Verrucariaceae</taxon>
        <taxon>Endocarpon</taxon>
    </lineage>
</organism>
<dbReference type="Proteomes" id="UP000606974">
    <property type="component" value="Unassembled WGS sequence"/>
</dbReference>
<protein>
    <submittedName>
        <fullName evidence="3">Uncharacterized protein</fullName>
    </submittedName>
</protein>
<accession>A0A8H7AJF1</accession>
<evidence type="ECO:0000313" key="4">
    <source>
        <dbReference type="Proteomes" id="UP000606974"/>
    </source>
</evidence>
<evidence type="ECO:0000256" key="1">
    <source>
        <dbReference type="SAM" id="MobiDB-lite"/>
    </source>
</evidence>
<dbReference type="AlphaFoldDB" id="A0A8H7AJF1"/>
<sequence length="166" mass="17713">MKVLAITSALLIAFSGAAAAVASPAESFNDGLSARDASPEPAPMPGWWGFRWSGHGASGWKRSADAAPEPVPGWWGFRWTHHGGSGWKRDASPEPVPGWWGFRWSPHGSSGWKRDVGATGPGANPEDDADFIYLPKGMTPDDLAAMLKDAETEKQEKKEEGKGGQA</sequence>